<dbReference type="Proteomes" id="UP000250179">
    <property type="component" value="Chromosome"/>
</dbReference>
<evidence type="ECO:0000259" key="8">
    <source>
        <dbReference type="Pfam" id="PF01694"/>
    </source>
</evidence>
<evidence type="ECO:0000256" key="2">
    <source>
        <dbReference type="ARBA" id="ARBA00009045"/>
    </source>
</evidence>
<dbReference type="OrthoDB" id="26567at2157"/>
<gene>
    <name evidence="9" type="ORF">A3L09_06780</name>
</gene>
<feature type="transmembrane region" description="Helical" evidence="7">
    <location>
        <begin position="172"/>
        <end position="189"/>
    </location>
</feature>
<protein>
    <submittedName>
        <fullName evidence="9">Rhomboid family intramembrane serine protease</fullName>
    </submittedName>
</protein>
<feature type="domain" description="Peptidase S54 rhomboid" evidence="8">
    <location>
        <begin position="58"/>
        <end position="190"/>
    </location>
</feature>
<feature type="transmembrane region" description="Helical" evidence="7">
    <location>
        <begin position="67"/>
        <end position="87"/>
    </location>
</feature>
<dbReference type="RefSeq" id="WP_088858238.1">
    <property type="nucleotide sequence ID" value="NZ_CP014862.1"/>
</dbReference>
<keyword evidence="5 7" id="KW-1133">Transmembrane helix</keyword>
<dbReference type="Pfam" id="PF01694">
    <property type="entry name" value="Rhomboid"/>
    <property type="match status" value="1"/>
</dbReference>
<reference evidence="9 10" key="1">
    <citation type="submission" date="2016-03" db="EMBL/GenBank/DDBJ databases">
        <title>Complete genome sequence of Thermococcus profundus strain DT5432.</title>
        <authorList>
            <person name="Oger P.M."/>
        </authorList>
    </citation>
    <scope>NUCLEOTIDE SEQUENCE [LARGE SCALE GENOMIC DNA]</scope>
    <source>
        <strain evidence="9 10">DT 5432</strain>
    </source>
</reference>
<dbReference type="PANTHER" id="PTHR43731:SF14">
    <property type="entry name" value="PRESENILIN-ASSOCIATED RHOMBOID-LIKE PROTEIN, MITOCHONDRIAL"/>
    <property type="match status" value="1"/>
</dbReference>
<evidence type="ECO:0000256" key="7">
    <source>
        <dbReference type="SAM" id="Phobius"/>
    </source>
</evidence>
<keyword evidence="10" id="KW-1185">Reference proteome</keyword>
<evidence type="ECO:0000256" key="1">
    <source>
        <dbReference type="ARBA" id="ARBA00004141"/>
    </source>
</evidence>
<dbReference type="InterPro" id="IPR035952">
    <property type="entry name" value="Rhomboid-like_sf"/>
</dbReference>
<evidence type="ECO:0000256" key="5">
    <source>
        <dbReference type="ARBA" id="ARBA00022989"/>
    </source>
</evidence>
<accession>A0A2Z2ME71</accession>
<evidence type="ECO:0000256" key="4">
    <source>
        <dbReference type="ARBA" id="ARBA00022801"/>
    </source>
</evidence>
<dbReference type="Gene3D" id="1.20.1540.10">
    <property type="entry name" value="Rhomboid-like"/>
    <property type="match status" value="1"/>
</dbReference>
<keyword evidence="4" id="KW-0378">Hydrolase</keyword>
<dbReference type="GeneID" id="33320104"/>
<feature type="transmembrane region" description="Helical" evidence="7">
    <location>
        <begin position="148"/>
        <end position="166"/>
    </location>
</feature>
<feature type="transmembrane region" description="Helical" evidence="7">
    <location>
        <begin position="99"/>
        <end position="117"/>
    </location>
</feature>
<dbReference type="GO" id="GO:0004252">
    <property type="term" value="F:serine-type endopeptidase activity"/>
    <property type="evidence" value="ECO:0007669"/>
    <property type="project" value="InterPro"/>
</dbReference>
<comment type="subcellular location">
    <subcellularLocation>
        <location evidence="1">Membrane</location>
        <topology evidence="1">Multi-pass membrane protein</topology>
    </subcellularLocation>
</comment>
<evidence type="ECO:0000313" key="9">
    <source>
        <dbReference type="EMBL" id="ASJ02982.1"/>
    </source>
</evidence>
<dbReference type="GO" id="GO:0006508">
    <property type="term" value="P:proteolysis"/>
    <property type="evidence" value="ECO:0007669"/>
    <property type="project" value="UniProtKB-KW"/>
</dbReference>
<dbReference type="InterPro" id="IPR022764">
    <property type="entry name" value="Peptidase_S54_rhomboid_dom"/>
</dbReference>
<name>A0A2Z2ME71_THEPR</name>
<dbReference type="GO" id="GO:0016020">
    <property type="term" value="C:membrane"/>
    <property type="evidence" value="ECO:0007669"/>
    <property type="project" value="UniProtKB-SubCell"/>
</dbReference>
<sequence>MGTGELVKAVKHAWMTYTIALINFAVFGYELYLSGSLTVKDPALLRLGLLNFCVTECHEYWRLVSAIFVHLSWIHLAMNTFFLIYLGSQLEVFVGRLRYLVLYLTAGIFGNVLSVALMDPFVLSGGASGALFGVAGALIMIEGVLKRNIQNALANAVFLFLINSWMPHVNAIAHLGGLIVGIAFGYIYGQYVKERMARMLYWDEVY</sequence>
<dbReference type="SUPFAM" id="SSF144091">
    <property type="entry name" value="Rhomboid-like"/>
    <property type="match status" value="1"/>
</dbReference>
<dbReference type="KEGG" id="tprf:A3L09_06780"/>
<keyword evidence="3 7" id="KW-0812">Transmembrane</keyword>
<dbReference type="AlphaFoldDB" id="A0A2Z2ME71"/>
<evidence type="ECO:0000256" key="3">
    <source>
        <dbReference type="ARBA" id="ARBA00022692"/>
    </source>
</evidence>
<keyword evidence="6 7" id="KW-0472">Membrane</keyword>
<dbReference type="InterPro" id="IPR050925">
    <property type="entry name" value="Rhomboid_protease_S54"/>
</dbReference>
<proteinExistence type="inferred from homology"/>
<evidence type="ECO:0000256" key="6">
    <source>
        <dbReference type="ARBA" id="ARBA00023136"/>
    </source>
</evidence>
<dbReference type="PANTHER" id="PTHR43731">
    <property type="entry name" value="RHOMBOID PROTEASE"/>
    <property type="match status" value="1"/>
</dbReference>
<dbReference type="EMBL" id="CP014862">
    <property type="protein sequence ID" value="ASJ02982.1"/>
    <property type="molecule type" value="Genomic_DNA"/>
</dbReference>
<evidence type="ECO:0000313" key="10">
    <source>
        <dbReference type="Proteomes" id="UP000250179"/>
    </source>
</evidence>
<organism evidence="9 10">
    <name type="scientific">Thermococcus profundus</name>
    <dbReference type="NCBI Taxonomy" id="49899"/>
    <lineage>
        <taxon>Archaea</taxon>
        <taxon>Methanobacteriati</taxon>
        <taxon>Methanobacteriota</taxon>
        <taxon>Thermococci</taxon>
        <taxon>Thermococcales</taxon>
        <taxon>Thermococcaceae</taxon>
        <taxon>Thermococcus</taxon>
    </lineage>
</organism>
<feature type="transmembrane region" description="Helical" evidence="7">
    <location>
        <begin position="123"/>
        <end position="141"/>
    </location>
</feature>
<feature type="transmembrane region" description="Helical" evidence="7">
    <location>
        <begin position="12"/>
        <end position="32"/>
    </location>
</feature>
<keyword evidence="9" id="KW-0645">Protease</keyword>
<comment type="similarity">
    <text evidence="2">Belongs to the peptidase S54 family.</text>
</comment>